<dbReference type="InterPro" id="IPR036737">
    <property type="entry name" value="OmpA-like_sf"/>
</dbReference>
<dbReference type="InterPro" id="IPR052894">
    <property type="entry name" value="AsmA-related"/>
</dbReference>
<comment type="caution">
    <text evidence="3">The sequence shown here is derived from an EMBL/GenBank/DDBJ whole genome shotgun (WGS) entry which is preliminary data.</text>
</comment>
<dbReference type="RefSeq" id="WP_267846229.1">
    <property type="nucleotide sequence ID" value="NZ_JAPMXC010000001.1"/>
</dbReference>
<dbReference type="Pfam" id="PF05359">
    <property type="entry name" value="DUF748"/>
    <property type="match status" value="2"/>
</dbReference>
<evidence type="ECO:0000313" key="3">
    <source>
        <dbReference type="EMBL" id="MCY0386675.1"/>
    </source>
</evidence>
<dbReference type="PANTHER" id="PTHR30441:SF8">
    <property type="entry name" value="DUF748 DOMAIN-CONTAINING PROTEIN"/>
    <property type="match status" value="1"/>
</dbReference>
<dbReference type="Proteomes" id="UP001082899">
    <property type="component" value="Unassembled WGS sequence"/>
</dbReference>
<keyword evidence="2" id="KW-0812">Transmembrane</keyword>
<gene>
    <name evidence="3" type="ORF">OVY01_05370</name>
</gene>
<accession>A0ABT3ZL54</accession>
<reference evidence="3" key="1">
    <citation type="submission" date="2022-11" db="EMBL/GenBank/DDBJ databases">
        <title>Robbsia betulipollinis sp. nov., isolated from pollen of birch (Betula pendula).</title>
        <authorList>
            <person name="Shi H."/>
            <person name="Ambika Manirajan B."/>
            <person name="Ratering S."/>
            <person name="Geissler-Plaum R."/>
            <person name="Schnell S."/>
        </authorList>
    </citation>
    <scope>NUCLEOTIDE SEQUENCE</scope>
    <source>
        <strain evidence="3">Bb-Pol-6</strain>
    </source>
</reference>
<name>A0ABT3ZL54_9BURK</name>
<dbReference type="PANTHER" id="PTHR30441">
    <property type="entry name" value="DUF748 DOMAIN-CONTAINING PROTEIN"/>
    <property type="match status" value="1"/>
</dbReference>
<protein>
    <submittedName>
        <fullName evidence="3">DUF748 domain-containing protein</fullName>
    </submittedName>
</protein>
<keyword evidence="2" id="KW-1133">Transmembrane helix</keyword>
<feature type="transmembrane region" description="Helical" evidence="2">
    <location>
        <begin position="30"/>
        <end position="52"/>
    </location>
</feature>
<keyword evidence="4" id="KW-1185">Reference proteome</keyword>
<organism evidence="3 4">
    <name type="scientific">Robbsia betulipollinis</name>
    <dbReference type="NCBI Taxonomy" id="2981849"/>
    <lineage>
        <taxon>Bacteria</taxon>
        <taxon>Pseudomonadati</taxon>
        <taxon>Pseudomonadota</taxon>
        <taxon>Betaproteobacteria</taxon>
        <taxon>Burkholderiales</taxon>
        <taxon>Burkholderiaceae</taxon>
        <taxon>Robbsia</taxon>
    </lineage>
</organism>
<evidence type="ECO:0000313" key="4">
    <source>
        <dbReference type="Proteomes" id="UP001082899"/>
    </source>
</evidence>
<keyword evidence="2" id="KW-0472">Membrane</keyword>
<dbReference type="InterPro" id="IPR008023">
    <property type="entry name" value="DUF748"/>
</dbReference>
<proteinExistence type="predicted"/>
<sequence>MSSIQGQSAETPVPPPGEPPAREHPGWHKYGFAALALLGLLGIYAVAGFWGAPRLVETHLSPWLTQRYGLHLGLGRVRFNPFTFEIQADNVVLRNPGATPFLEIAHLAINDAPSALLHDTWKIDNVALTGMTVNLVLAKDGTFNLIELLHRLTPAGSAHTTTPRVMIAKLDIVRAGILFTDLHNAAPAKILMSPIALSMTNLSTLSAVKAKETLTAVLPDGTNLRSHGEIGLEPALSASGEFALNGLQASTWLPFLRGILRIDALKGRADLSARYAFTRTGSLQLADVALSLTDLALSTPTAKMPLITMKKLAANGGSVDPLKHAVSFASLDVAQGGVAVRIDANGQLAWSQLIVRNDAARVGVPPSVALPDWHLAVKSMRLDRVGLDYDDQRSKPPLVASIARIGGALRIDATTGAHGNVAGRDIALHIHDAALPGQPMLKLDDASVTGGSFDLAGMTVAASDIALQDGTVSVARNTDGSIDWQRRFAAAPGHHAATSAGRHPWQYDFARIGISNIDVALADRSMTPVFHYPLHLRSLTAHDVANSGSTPVRFDARIAAHDGGTLDAHGSIAPQGTNLQAHVQLDQLVLTPFSALALRRTGFTPAGGPLTLSADLRDAGGWTLDDLNASLPHFTLRRPRETEPLFAAARLNIQGAKVAFSQRTVVVGELSLATGVVRAQVQKSGRFDWQVAYPASRIAPQPAAARAATPAHAWNIRVATFQARAMAAHLVDLSGAVSRRLDVDRFDIAMAMQMSVGGAQAQVAAQNLQASMHEARFSMDGSQQPAVSITSASLSNGGFNLHARRMTASTLTVRGGSARIVRDANGRLNLLDAESRKSAAAPAAPAAGRAWQYSVGTIQIAHFTTNVADRAYTPALALGATFDATAHDVANDSKARFDATLALADAGGSVKASGTGTPDTGEFHADVVARAIALAPLQPVLTRYTRLALAAGQASGDLAIVHAAHAGRAIQVTGQLGLKNIILNETDTNAHALSLERLDARDIAFSGQDNRLTVGDIQIVHPDAKIAVEKNHSVNLERFLKRDAGATPKAEPPSGTGPHAAPFQLAIHRIGVRGGSVDFSDQSLVLPFSTKVSAVQATIVGVFNHGDRHADVTADGTIQSYGSATVNGSIVPFDPRRYTDLRVRFANVRVQPLSPYTATFAGRKVQAGKLWLDLEYKIDHGNLLGKNDVRLSDFTLGERVKSPTAKDIPLNLAVSLLTDSKGEIHLSVPVRGNLDNPHFDIASAITDALRHTLLRVAAAPFHLLGKLFGNDKTSLASIGFAAGNASLAPEQREKLDALVGALRQRPLLQLSIGAPYDERMDTLALQQAQTRRQLAARLTSPGADDADASIVALDDPGTRRALGAMLAQQNNGPLPESPTGPAADSHAAYQAMFDRVSKGQTLNADAAEILATRRAEGIADYLTQHGIARSRVQTGKVQQVSKDDVGLIDAQLTVLAAAP</sequence>
<evidence type="ECO:0000256" key="1">
    <source>
        <dbReference type="SAM" id="MobiDB-lite"/>
    </source>
</evidence>
<feature type="region of interest" description="Disordered" evidence="1">
    <location>
        <begin position="1"/>
        <end position="24"/>
    </location>
</feature>
<dbReference type="EMBL" id="JAPMXC010000001">
    <property type="protein sequence ID" value="MCY0386675.1"/>
    <property type="molecule type" value="Genomic_DNA"/>
</dbReference>
<dbReference type="Gene3D" id="3.30.1330.60">
    <property type="entry name" value="OmpA-like domain"/>
    <property type="match status" value="1"/>
</dbReference>
<evidence type="ECO:0000256" key="2">
    <source>
        <dbReference type="SAM" id="Phobius"/>
    </source>
</evidence>